<dbReference type="Pfam" id="PF05612">
    <property type="entry name" value="Leg1"/>
    <property type="match status" value="1"/>
</dbReference>
<evidence type="ECO:0000313" key="1">
    <source>
        <dbReference type="EMBL" id="ELR55066.1"/>
    </source>
</evidence>
<dbReference type="PANTHER" id="PTHR18820:SF4">
    <property type="entry name" value="CHROMOSOME 6 OPEN READING FRAME 58"/>
    <property type="match status" value="1"/>
</dbReference>
<gene>
    <name evidence="1" type="ORF">M91_18365</name>
</gene>
<dbReference type="PANTHER" id="PTHR18820">
    <property type="entry name" value="LEG1"/>
    <property type="match status" value="1"/>
</dbReference>
<organism evidence="1 2">
    <name type="scientific">Bos mutus</name>
    <name type="common">wild yak</name>
    <dbReference type="NCBI Taxonomy" id="72004"/>
    <lineage>
        <taxon>Eukaryota</taxon>
        <taxon>Metazoa</taxon>
        <taxon>Chordata</taxon>
        <taxon>Craniata</taxon>
        <taxon>Vertebrata</taxon>
        <taxon>Euteleostomi</taxon>
        <taxon>Mammalia</taxon>
        <taxon>Eutheria</taxon>
        <taxon>Laurasiatheria</taxon>
        <taxon>Artiodactyla</taxon>
        <taxon>Ruminantia</taxon>
        <taxon>Pecora</taxon>
        <taxon>Bovidae</taxon>
        <taxon>Bovinae</taxon>
        <taxon>Bos</taxon>
    </lineage>
</organism>
<dbReference type="AlphaFoldDB" id="L8IFQ0"/>
<reference evidence="1 2" key="1">
    <citation type="journal article" date="2012" name="Nat. Genet.">
        <title>The yak genome and adaptation to life at high altitude.</title>
        <authorList>
            <person name="Qiu Q."/>
            <person name="Zhang G."/>
            <person name="Ma T."/>
            <person name="Qian W."/>
            <person name="Wang J."/>
            <person name="Ye Z."/>
            <person name="Cao C."/>
            <person name="Hu Q."/>
            <person name="Kim J."/>
            <person name="Larkin D.M."/>
            <person name="Auvil L."/>
            <person name="Capitanu B."/>
            <person name="Ma J."/>
            <person name="Lewin H.A."/>
            <person name="Qian X."/>
            <person name="Lang Y."/>
            <person name="Zhou R."/>
            <person name="Wang L."/>
            <person name="Wang K."/>
            <person name="Xia J."/>
            <person name="Liao S."/>
            <person name="Pan S."/>
            <person name="Lu X."/>
            <person name="Hou H."/>
            <person name="Wang Y."/>
            <person name="Zang X."/>
            <person name="Yin Y."/>
            <person name="Ma H."/>
            <person name="Zhang J."/>
            <person name="Wang Z."/>
            <person name="Zhang Y."/>
            <person name="Zhang D."/>
            <person name="Yonezawa T."/>
            <person name="Hasegawa M."/>
            <person name="Zhong Y."/>
            <person name="Liu W."/>
            <person name="Zhang Y."/>
            <person name="Huang Z."/>
            <person name="Zhang S."/>
            <person name="Long R."/>
            <person name="Yang H."/>
            <person name="Wang J."/>
            <person name="Lenstra J.A."/>
            <person name="Cooper D.N."/>
            <person name="Wu Y."/>
            <person name="Wang J."/>
            <person name="Shi P."/>
            <person name="Wang J."/>
            <person name="Liu J."/>
        </authorList>
    </citation>
    <scope>NUCLEOTIDE SEQUENCE [LARGE SCALE GENOMIC DNA]</scope>
    <source>
        <strain evidence="2">yakQH1</strain>
    </source>
</reference>
<dbReference type="Proteomes" id="UP000011080">
    <property type="component" value="Unassembled WGS sequence"/>
</dbReference>
<sequence length="313" mass="36391">NDNYPPFWDQIDGDIAEFPVQNNKIIVDPWKYMDRLRIFKILITESNKYFASFGKNNTGNVFWALTLLYGRLFKTDRFAEPPNSSRCAYESGISSCISINSGWGGISYYVVMMYFLAAIESEFLGSLPYEVELLSREEYRSNFCYSIEECRAAHPQIMDIANRFYKEFMILYDTDEDTAIFKMWVAHQAAIDVAKPMFSDVSFYSSETERDFNMDFILATEFFEAALYRPYFESSAEFLVGFPHRLLTDQDRNVLMSNFSRREKALITVAKLTTKINKSTGGLLLTIWKKLMTSKFARATGRFFIKRLLLIPI</sequence>
<name>L8IFQ0_9CETA</name>
<feature type="non-terminal residue" evidence="1">
    <location>
        <position position="1"/>
    </location>
</feature>
<proteinExistence type="predicted"/>
<accession>L8IFQ0</accession>
<evidence type="ECO:0000313" key="2">
    <source>
        <dbReference type="Proteomes" id="UP000011080"/>
    </source>
</evidence>
<dbReference type="GO" id="GO:0005615">
    <property type="term" value="C:extracellular space"/>
    <property type="evidence" value="ECO:0007669"/>
    <property type="project" value="TreeGrafter"/>
</dbReference>
<protein>
    <recommendedName>
        <fullName evidence="3">Protein LEG1-like protein</fullName>
    </recommendedName>
</protein>
<dbReference type="EMBL" id="JH881309">
    <property type="protein sequence ID" value="ELR55066.1"/>
    <property type="molecule type" value="Genomic_DNA"/>
</dbReference>
<evidence type="ECO:0008006" key="3">
    <source>
        <dbReference type="Google" id="ProtNLM"/>
    </source>
</evidence>
<dbReference type="InterPro" id="IPR008499">
    <property type="entry name" value="Leg1"/>
</dbReference>
<feature type="non-terminal residue" evidence="1">
    <location>
        <position position="313"/>
    </location>
</feature>